<dbReference type="GO" id="GO:0004519">
    <property type="term" value="F:endonuclease activity"/>
    <property type="evidence" value="ECO:0007669"/>
    <property type="project" value="InterPro"/>
</dbReference>
<evidence type="ECO:0000259" key="2">
    <source>
        <dbReference type="Pfam" id="PF20454"/>
    </source>
</evidence>
<evidence type="ECO:0000313" key="4">
    <source>
        <dbReference type="Proteomes" id="UP000555763"/>
    </source>
</evidence>
<organism evidence="3 4">
    <name type="scientific">Escherichia coli</name>
    <dbReference type="NCBI Taxonomy" id="562"/>
    <lineage>
        <taxon>Bacteria</taxon>
        <taxon>Pseudomonadati</taxon>
        <taxon>Pseudomonadota</taxon>
        <taxon>Gammaproteobacteria</taxon>
        <taxon>Enterobacterales</taxon>
        <taxon>Enterobacteriaceae</taxon>
        <taxon>Escherichia</taxon>
    </lineage>
</organism>
<name>A0A828PGE9_ECOLX</name>
<gene>
    <name evidence="3" type="ORF">A5U30_004963</name>
</gene>
<feature type="domain" description="Terminase large subunit GpA endonuclease" evidence="2">
    <location>
        <begin position="2"/>
        <end position="312"/>
    </location>
</feature>
<dbReference type="AlphaFoldDB" id="A0A828PGE9"/>
<dbReference type="PANTHER" id="PTHR34413">
    <property type="entry name" value="PROPHAGE TAIL FIBER ASSEMBLY PROTEIN HOMOLOG TFAE-RELATED-RELATED"/>
    <property type="match status" value="1"/>
</dbReference>
<protein>
    <submittedName>
        <fullName evidence="3">Phage terminase large subunit family protein</fullName>
    </submittedName>
</protein>
<proteinExistence type="predicted"/>
<comment type="caution">
    <text evidence="3">The sequence shown here is derived from an EMBL/GenBank/DDBJ whole genome shotgun (WGS) entry which is preliminary data.</text>
</comment>
<dbReference type="Pfam" id="PF20454">
    <property type="entry name" value="GpA_nuclease"/>
    <property type="match status" value="1"/>
</dbReference>
<feature type="region of interest" description="Disordered" evidence="1">
    <location>
        <begin position="330"/>
        <end position="371"/>
    </location>
</feature>
<dbReference type="InterPro" id="IPR051220">
    <property type="entry name" value="TFA_Chaperone"/>
</dbReference>
<accession>A0A828PGE9</accession>
<dbReference type="Proteomes" id="UP000555763">
    <property type="component" value="Unassembled WGS sequence"/>
</dbReference>
<dbReference type="PANTHER" id="PTHR34413:SF2">
    <property type="entry name" value="PROPHAGE TAIL FIBER ASSEMBLY PROTEIN HOMOLOG TFAE-RELATED"/>
    <property type="match status" value="1"/>
</dbReference>
<feature type="non-terminal residue" evidence="3">
    <location>
        <position position="1"/>
    </location>
</feature>
<evidence type="ECO:0000256" key="1">
    <source>
        <dbReference type="SAM" id="MobiDB-lite"/>
    </source>
</evidence>
<sequence length="371" mass="42632">GPAAAFQTWEQLIFKLLAAEEEYERTGSEETLKAVVNTDIGRPYLPRSATEQRKSELLEQRAEPVPRRCVPDGVRFIEATVDVQGGKNRRFVVQITGYGEQGERWIVDRYNIRHSLRCSPNGESLPVDPAAYPEDWDLLLTDVFHKTWPLASDPDVRMRLMAMAVDTGGEAGVTDNAYRFWRLCRREGLGNRVFLFKGDGLRRDRLINRTFPDNTGRSARRARASGDVALWLVQTDALKDRVNNALWRDTPGPNYIHFPDWLGRWFFDELTYEERGSDGKWRKPGRGANEAFDLLVYADALAILHGYEKIRWPSAPDWAQRETWLVCPQESTGAASSPELHTEAEKRRRRKQKLRTERVEDNPWTTSGGWL</sequence>
<reference evidence="3 4" key="1">
    <citation type="submission" date="2020-02" db="EMBL/GenBank/DDBJ databases">
        <authorList>
            <consortium name="PulseNet: The National Subtyping Network for Foodborne Disease Surveillance"/>
            <person name="Tarr C.L."/>
            <person name="Trees E."/>
            <person name="Katz L.S."/>
            <person name="Carleton-Romer H.A."/>
            <person name="Stroika S."/>
            <person name="Kucerova Z."/>
            <person name="Roache K.F."/>
            <person name="Sabol A.L."/>
            <person name="Besser J."/>
            <person name="Gerner-Smidt P."/>
        </authorList>
    </citation>
    <scope>NUCLEOTIDE SEQUENCE [LARGE SCALE GENOMIC DNA]</scope>
    <source>
        <strain evidence="3 4">PNUSAE002719</strain>
    </source>
</reference>
<dbReference type="EMBL" id="AATLZG010000055">
    <property type="protein sequence ID" value="EFM8157205.1"/>
    <property type="molecule type" value="Genomic_DNA"/>
</dbReference>
<dbReference type="InterPro" id="IPR046454">
    <property type="entry name" value="GpA_endonuclease"/>
</dbReference>
<evidence type="ECO:0000313" key="3">
    <source>
        <dbReference type="EMBL" id="EFM8157205.1"/>
    </source>
</evidence>